<accession>A0A9D2SBT7</accession>
<evidence type="ECO:0000313" key="2">
    <source>
        <dbReference type="Proteomes" id="UP000886883"/>
    </source>
</evidence>
<name>A0A9D2SBT7_9FIRM</name>
<reference evidence="1" key="2">
    <citation type="submission" date="2021-04" db="EMBL/GenBank/DDBJ databases">
        <authorList>
            <person name="Gilroy R."/>
        </authorList>
    </citation>
    <scope>NUCLEOTIDE SEQUENCE</scope>
    <source>
        <strain evidence="1">USAMLcec3-2134</strain>
    </source>
</reference>
<protein>
    <submittedName>
        <fullName evidence="1">Siphovirus Gp157 family protein</fullName>
    </submittedName>
</protein>
<dbReference type="Pfam" id="PF05565">
    <property type="entry name" value="Sipho_Gp157"/>
    <property type="match status" value="1"/>
</dbReference>
<dbReference type="EMBL" id="DWXE01000006">
    <property type="protein sequence ID" value="HJB90260.1"/>
    <property type="molecule type" value="Genomic_DNA"/>
</dbReference>
<dbReference type="AlphaFoldDB" id="A0A9D2SBT7"/>
<reference evidence="1" key="1">
    <citation type="journal article" date="2021" name="PeerJ">
        <title>Extensive microbial diversity within the chicken gut microbiome revealed by metagenomics and culture.</title>
        <authorList>
            <person name="Gilroy R."/>
            <person name="Ravi A."/>
            <person name="Getino M."/>
            <person name="Pursley I."/>
            <person name="Horton D.L."/>
            <person name="Alikhan N.F."/>
            <person name="Baker D."/>
            <person name="Gharbi K."/>
            <person name="Hall N."/>
            <person name="Watson M."/>
            <person name="Adriaenssens E.M."/>
            <person name="Foster-Nyarko E."/>
            <person name="Jarju S."/>
            <person name="Secka A."/>
            <person name="Antonio M."/>
            <person name="Oren A."/>
            <person name="Chaudhuri R.R."/>
            <person name="La Ragione R."/>
            <person name="Hildebrand F."/>
            <person name="Pallen M.J."/>
        </authorList>
    </citation>
    <scope>NUCLEOTIDE SEQUENCE</scope>
    <source>
        <strain evidence="1">USAMLcec3-2134</strain>
    </source>
</reference>
<sequence>MKLYEINAEILRLTDAIEFDEETGEILGDTDEMFAQIQLLQMEKNSILEYLAKLVLNIRSEAAAVKTEEQRLKARRDRLAKKEERLMRVLDRECAGEKTDLGVATFSYRKTSHVDVSDAAKAVRWLKRNKHLDCFRIPAPEVAKTEVKKLINAGTKVPGCAVVEDYSCSLR</sequence>
<gene>
    <name evidence="1" type="ORF">H9763_02205</name>
</gene>
<evidence type="ECO:0000313" key="1">
    <source>
        <dbReference type="EMBL" id="HJB90260.1"/>
    </source>
</evidence>
<proteinExistence type="predicted"/>
<organism evidence="1 2">
    <name type="scientific">Candidatus Eisenbergiella merdigallinarum</name>
    <dbReference type="NCBI Taxonomy" id="2838552"/>
    <lineage>
        <taxon>Bacteria</taxon>
        <taxon>Bacillati</taxon>
        <taxon>Bacillota</taxon>
        <taxon>Clostridia</taxon>
        <taxon>Lachnospirales</taxon>
        <taxon>Lachnospiraceae</taxon>
        <taxon>Eisenbergiella</taxon>
    </lineage>
</organism>
<dbReference type="InterPro" id="IPR008840">
    <property type="entry name" value="Sipho_Gp157"/>
</dbReference>
<comment type="caution">
    <text evidence="1">The sequence shown here is derived from an EMBL/GenBank/DDBJ whole genome shotgun (WGS) entry which is preliminary data.</text>
</comment>
<dbReference type="Proteomes" id="UP000886883">
    <property type="component" value="Unassembled WGS sequence"/>
</dbReference>